<sequence>MIHVTTLCQSLTESGRVRAIRRYNLRKFCRSLNLPPCGLSFWAVDDLNYDYLNDLNRRLRHDQFRFQGGSFFPRAYLDDCAYGNKRRTEFIFLTTRPSLCSPWYPLLDTCFGETVRTFGDGDWFGTTPAAQNQLLRAQIKRQFVLDLMHFSGKEGFLGPLADFHLGLFLLTLDGMVGAQTPAELIELAKTVRPEDRAQLTRIKTTGALEARLDEVLFFMNQKLEND</sequence>
<dbReference type="AlphaFoldDB" id="A0A8J7QGH9"/>
<comment type="caution">
    <text evidence="1">The sequence shown here is derived from an EMBL/GenBank/DDBJ whole genome shotgun (WGS) entry which is preliminary data.</text>
</comment>
<name>A0A8J7QGH9_9BACT</name>
<protein>
    <submittedName>
        <fullName evidence="1">Uncharacterized protein</fullName>
    </submittedName>
</protein>
<proteinExistence type="predicted"/>
<dbReference type="Proteomes" id="UP000664417">
    <property type="component" value="Unassembled WGS sequence"/>
</dbReference>
<dbReference type="EMBL" id="JAFREP010000028">
    <property type="protein sequence ID" value="MBO1321855.1"/>
    <property type="molecule type" value="Genomic_DNA"/>
</dbReference>
<keyword evidence="2" id="KW-1185">Reference proteome</keyword>
<reference evidence="1" key="1">
    <citation type="submission" date="2021-03" db="EMBL/GenBank/DDBJ databases">
        <authorList>
            <person name="Wang G."/>
        </authorList>
    </citation>
    <scope>NUCLEOTIDE SEQUENCE</scope>
    <source>
        <strain evidence="1">KCTC 12899</strain>
    </source>
</reference>
<evidence type="ECO:0000313" key="2">
    <source>
        <dbReference type="Proteomes" id="UP000664417"/>
    </source>
</evidence>
<dbReference type="RefSeq" id="WP_207861828.1">
    <property type="nucleotide sequence ID" value="NZ_JAFREP010000028.1"/>
</dbReference>
<accession>A0A8J7QGH9</accession>
<evidence type="ECO:0000313" key="1">
    <source>
        <dbReference type="EMBL" id="MBO1321855.1"/>
    </source>
</evidence>
<organism evidence="1 2">
    <name type="scientific">Acanthopleuribacter pedis</name>
    <dbReference type="NCBI Taxonomy" id="442870"/>
    <lineage>
        <taxon>Bacteria</taxon>
        <taxon>Pseudomonadati</taxon>
        <taxon>Acidobacteriota</taxon>
        <taxon>Holophagae</taxon>
        <taxon>Acanthopleuribacterales</taxon>
        <taxon>Acanthopleuribacteraceae</taxon>
        <taxon>Acanthopleuribacter</taxon>
    </lineage>
</organism>
<gene>
    <name evidence="1" type="ORF">J3U88_25470</name>
</gene>